<protein>
    <recommendedName>
        <fullName evidence="5">Multiple inositol polyphosphate phosphatase 1</fullName>
        <ecNumber evidence="4">3.1.3.62</ecNumber>
        <ecNumber evidence="3">3.1.3.80</ecNumber>
    </recommendedName>
    <alternativeName>
        <fullName evidence="9">2,3-bisphosphoglycerate 3-phosphatase</fullName>
    </alternativeName>
</protein>
<dbReference type="EC" id="3.1.3.62" evidence="4"/>
<reference evidence="15" key="1">
    <citation type="submission" date="2018-10" db="EMBL/GenBank/DDBJ databases">
        <title>Transcriptome assembly of Aceria tosichella (Wheat curl mite) Type 2.</title>
        <authorList>
            <person name="Scully E.D."/>
            <person name="Geib S.M."/>
            <person name="Palmer N.A."/>
            <person name="Gupta A.K."/>
            <person name="Sarath G."/>
            <person name="Tatineni S."/>
        </authorList>
    </citation>
    <scope>NUCLEOTIDE SEQUENCE</scope>
    <source>
        <strain evidence="15">LincolnNE</strain>
    </source>
</reference>
<evidence type="ECO:0000256" key="6">
    <source>
        <dbReference type="ARBA" id="ARBA00022729"/>
    </source>
</evidence>
<evidence type="ECO:0000256" key="13">
    <source>
        <dbReference type="ARBA" id="ARBA00043832"/>
    </source>
</evidence>
<comment type="subcellular location">
    <subcellularLocation>
        <location evidence="1">Membrane</location>
    </subcellularLocation>
</comment>
<gene>
    <name evidence="15" type="primary">Minpp1</name>
    <name evidence="15" type="ORF">g.13575</name>
</gene>
<dbReference type="CDD" id="cd07061">
    <property type="entry name" value="HP_HAP_like"/>
    <property type="match status" value="1"/>
</dbReference>
<dbReference type="GO" id="GO:0016020">
    <property type="term" value="C:membrane"/>
    <property type="evidence" value="ECO:0007669"/>
    <property type="project" value="UniProtKB-SubCell"/>
</dbReference>
<comment type="catalytic activity">
    <reaction evidence="12">
        <text>1D-myo-inositol hexakisphosphate + H2O = 1D-myo-inositol 1,2,4,5,6-pentakisphosphate + phosphate</text>
        <dbReference type="Rhea" id="RHEA:16989"/>
        <dbReference type="ChEBI" id="CHEBI:15377"/>
        <dbReference type="ChEBI" id="CHEBI:43474"/>
        <dbReference type="ChEBI" id="CHEBI:57798"/>
        <dbReference type="ChEBI" id="CHEBI:58130"/>
        <dbReference type="EC" id="3.1.3.62"/>
    </reaction>
    <physiologicalReaction direction="left-to-right" evidence="12">
        <dbReference type="Rhea" id="RHEA:16990"/>
    </physiologicalReaction>
</comment>
<evidence type="ECO:0000256" key="11">
    <source>
        <dbReference type="ARBA" id="ARBA00043671"/>
    </source>
</evidence>
<evidence type="ECO:0000313" key="15">
    <source>
        <dbReference type="EMBL" id="MDE45030.1"/>
    </source>
</evidence>
<evidence type="ECO:0000256" key="9">
    <source>
        <dbReference type="ARBA" id="ARBA00031642"/>
    </source>
</evidence>
<organism evidence="15">
    <name type="scientific">Aceria tosichella</name>
    <name type="common">wheat curl mite</name>
    <dbReference type="NCBI Taxonomy" id="561515"/>
    <lineage>
        <taxon>Eukaryota</taxon>
        <taxon>Metazoa</taxon>
        <taxon>Ecdysozoa</taxon>
        <taxon>Arthropoda</taxon>
        <taxon>Chelicerata</taxon>
        <taxon>Arachnida</taxon>
        <taxon>Acari</taxon>
        <taxon>Acariformes</taxon>
        <taxon>Trombidiformes</taxon>
        <taxon>Prostigmata</taxon>
        <taxon>Eupodina</taxon>
        <taxon>Eriophyoidea</taxon>
        <taxon>Eriophyidae</taxon>
        <taxon>Eriophyinae</taxon>
        <taxon>Aceriini</taxon>
        <taxon>Aceria</taxon>
    </lineage>
</organism>
<evidence type="ECO:0000256" key="5">
    <source>
        <dbReference type="ARBA" id="ARBA00018097"/>
    </source>
</evidence>
<keyword evidence="8" id="KW-0472">Membrane</keyword>
<dbReference type="AlphaFoldDB" id="A0A6G1S515"/>
<evidence type="ECO:0000256" key="8">
    <source>
        <dbReference type="ARBA" id="ARBA00023136"/>
    </source>
</evidence>
<dbReference type="GO" id="GO:0034417">
    <property type="term" value="F:bisphosphoglycerate 3-phosphatase activity"/>
    <property type="evidence" value="ECO:0007669"/>
    <property type="project" value="UniProtKB-EC"/>
</dbReference>
<dbReference type="EC" id="3.1.3.80" evidence="3"/>
<dbReference type="GO" id="GO:0052745">
    <property type="term" value="F:inositol phosphate phosphatase activity"/>
    <property type="evidence" value="ECO:0007669"/>
    <property type="project" value="TreeGrafter"/>
</dbReference>
<accession>A0A6G1S515</accession>
<dbReference type="InterPro" id="IPR000560">
    <property type="entry name" value="His_Pase_clade-2"/>
</dbReference>
<dbReference type="Gene3D" id="3.40.50.1240">
    <property type="entry name" value="Phosphoglycerate mutase-like"/>
    <property type="match status" value="1"/>
</dbReference>
<sequence length="519" mass="58460">MTNSKSFTRAVLRFLCLTTALNCQPSCALFAGKTPYSEELGQRLVATNELFGGQSLQAKHYELVAREQCEPVAFYLIGRHAGRNADEDTIIDMNERLKEFVESMMSSTTSSSERASKYQSWTPRFEPSEGNLVNKHGAIAHRKLAERFKQIYPMFFNAKTANVDLACTTKVRTTQSGIEFMKAVDGFELNVDDPDCSKAPNYYNYDKLLGGGEKKCLNSARDGHSKKELTEAHKICKKELEVKAGGKKLKKQATRDKDGILDRIKGLKRKLFERIANRIHRELGLDAVPDVKTITSVYDGCQYETSAFGESTWCDLFTSKDLEAIEYLDDAGSYHKIAACDQYALKVQSAPLFKDILSRFNDQTTNDEPSSRRPMAAFRFNHSGLMRKILAVLGLFEPDMIKGYTIEELDVFEETGKIPSSRLWRASLMLPFSGNVGFTLYKCADDQFKVLTTISEQPVRVHGCEDAACSLKKFTSTYGWMNKIELPQICKQVRVILGLSEDELNDELNHELNDGLNSD</sequence>
<dbReference type="EMBL" id="GGYP01000259">
    <property type="protein sequence ID" value="MDE45030.1"/>
    <property type="molecule type" value="Transcribed_RNA"/>
</dbReference>
<keyword evidence="6 14" id="KW-0732">Signal</keyword>
<evidence type="ECO:0000256" key="14">
    <source>
        <dbReference type="SAM" id="SignalP"/>
    </source>
</evidence>
<comment type="catalytic activity">
    <reaction evidence="13">
        <text>(2R)-2,3-bisphosphoglycerate + H2O = (2R)-2-phosphoglycerate + phosphate</text>
        <dbReference type="Rhea" id="RHEA:27381"/>
        <dbReference type="ChEBI" id="CHEBI:15377"/>
        <dbReference type="ChEBI" id="CHEBI:43474"/>
        <dbReference type="ChEBI" id="CHEBI:58248"/>
        <dbReference type="ChEBI" id="CHEBI:58289"/>
        <dbReference type="EC" id="3.1.3.80"/>
    </reaction>
    <physiologicalReaction direction="left-to-right" evidence="13">
        <dbReference type="Rhea" id="RHEA:27382"/>
    </physiologicalReaction>
</comment>
<feature type="chain" id="PRO_5026161644" description="Multiple inositol polyphosphate phosphatase 1" evidence="14">
    <location>
        <begin position="24"/>
        <end position="519"/>
    </location>
</feature>
<dbReference type="PANTHER" id="PTHR20963">
    <property type="entry name" value="MULTIPLE INOSITOL POLYPHOSPHATE PHOSPHATASE-RELATED"/>
    <property type="match status" value="1"/>
</dbReference>
<evidence type="ECO:0000256" key="10">
    <source>
        <dbReference type="ARBA" id="ARBA00043668"/>
    </source>
</evidence>
<dbReference type="Pfam" id="PF00328">
    <property type="entry name" value="His_Phos_2"/>
    <property type="match status" value="1"/>
</dbReference>
<comment type="catalytic activity">
    <reaction evidence="10">
        <text>1D-myo-inositol 1,2,5,6-tetrakisphosphate + H2O = 1D-myo-inositol 1,2,6-trisphosphate + phosphate</text>
        <dbReference type="Rhea" id="RHEA:77119"/>
        <dbReference type="ChEBI" id="CHEBI:15377"/>
        <dbReference type="ChEBI" id="CHEBI:43474"/>
        <dbReference type="ChEBI" id="CHEBI:195535"/>
        <dbReference type="ChEBI" id="CHEBI:195537"/>
        <dbReference type="EC" id="3.1.3.62"/>
    </reaction>
    <physiologicalReaction direction="left-to-right" evidence="10">
        <dbReference type="Rhea" id="RHEA:77120"/>
    </physiologicalReaction>
</comment>
<dbReference type="InterPro" id="IPR029033">
    <property type="entry name" value="His_PPase_superfam"/>
</dbReference>
<keyword evidence="7" id="KW-0378">Hydrolase</keyword>
<evidence type="ECO:0000256" key="3">
    <source>
        <dbReference type="ARBA" id="ARBA00012976"/>
    </source>
</evidence>
<proteinExistence type="inferred from homology"/>
<dbReference type="GO" id="GO:0003993">
    <property type="term" value="F:acid phosphatase activity"/>
    <property type="evidence" value="ECO:0007669"/>
    <property type="project" value="TreeGrafter"/>
</dbReference>
<evidence type="ECO:0000256" key="7">
    <source>
        <dbReference type="ARBA" id="ARBA00022801"/>
    </source>
</evidence>
<evidence type="ECO:0000256" key="2">
    <source>
        <dbReference type="ARBA" id="ARBA00008422"/>
    </source>
</evidence>
<feature type="signal peptide" evidence="14">
    <location>
        <begin position="1"/>
        <end position="23"/>
    </location>
</feature>
<comment type="similarity">
    <text evidence="2">Belongs to the histidine acid phosphatase family. MINPP1 subfamily.</text>
</comment>
<name>A0A6G1S515_9ACAR</name>
<evidence type="ECO:0000256" key="12">
    <source>
        <dbReference type="ARBA" id="ARBA00043691"/>
    </source>
</evidence>
<evidence type="ECO:0000256" key="1">
    <source>
        <dbReference type="ARBA" id="ARBA00004370"/>
    </source>
</evidence>
<dbReference type="PANTHER" id="PTHR20963:SF8">
    <property type="entry name" value="MULTIPLE INOSITOL POLYPHOSPHATE PHOSPHATASE 1"/>
    <property type="match status" value="1"/>
</dbReference>
<evidence type="ECO:0000256" key="4">
    <source>
        <dbReference type="ARBA" id="ARBA00013040"/>
    </source>
</evidence>
<dbReference type="SUPFAM" id="SSF53254">
    <property type="entry name" value="Phosphoglycerate mutase-like"/>
    <property type="match status" value="1"/>
</dbReference>
<comment type="catalytic activity">
    <reaction evidence="11">
        <text>1D-myo-inositol 1,2,4,5,6-pentakisphosphate + H2O = 1D-myo-inositol 1,2,5,6-tetrakisphosphate + phosphate</text>
        <dbReference type="Rhea" id="RHEA:77115"/>
        <dbReference type="ChEBI" id="CHEBI:15377"/>
        <dbReference type="ChEBI" id="CHEBI:43474"/>
        <dbReference type="ChEBI" id="CHEBI:57798"/>
        <dbReference type="ChEBI" id="CHEBI:195535"/>
        <dbReference type="EC" id="3.1.3.62"/>
    </reaction>
    <physiologicalReaction direction="left-to-right" evidence="11">
        <dbReference type="Rhea" id="RHEA:77116"/>
    </physiologicalReaction>
</comment>